<proteinExistence type="predicted"/>
<sequence>MEAYPNEYVEHNVPLILLSGLGQDDDGASNPTPSQRQESGTRIVNNSPDCRNERAPQLLQGFLSRDGRDNAWNSTGFPGPTGPMRFKMQQIGRTYVLPPRKAAPPPQTAEEGPANPSAQMKQPELHSPLSPLSPGSPIFPEGVFTPSWLHKHQHQVPALILAFFDIRAQGTAEDDETTKNDINAIRISISRSGYKSRFAVVLLSDSSILQSPNFEDRLSLIRRSTSLDPKTGLFFMPPMSSQAEIATLVQGIMATLQPGIVEYYRDLTKHARRKKTRGSTPNPAAFLLRGTSQSLSSPGWNVRYEVKQGVFAEFRQEMDVAERHYSVAIDELFSAEGIFETTPSWSPRWVEARLLCDAMAWRVLRCQLWMSETTGAAQSWNNYRWRMKDLIDRRGKGSLTYGWEAWEARWARMMAQLIGKAQLQTFAHIPDQTSDDATSIQSQLTYAMPEKSALNSERLPPFEFMHRAAYWHLLSAKKAEARWERAQAIPDEDRTPPGQTQASSVANRTRIYDTYLVPDPHEEAGHPDEGGYEHLKDITAAYSRAIDDFKHHDQIRMAEQCRLDLGLALEKAGHWDDARQLLVPLWQETVWRDEHWHECFAILLQCLQRCLARSDKYASFRLAIMWELLHQDVATHGLVTQTNLDFSSCLDQPDVHEGERTKGSVTNKQLLSPILGRLSFDSKEGHVGEPIMCQLTLESVARKGSTPIVFNEVSIGLTNGYNITLSDETTSTSGASKDSSVIKSLSLISEKLDVFTTQAALSFEPGQKRIFNFTLTFREARVIGISQLKFLVRNPVFEWEHSFTGECLPRSKHWIEDANSDTPVLRSLNHDDTASVQILPKSPKVQMLAHHLRKRYYSGEIIKIDVELLNQEAEIVNSKIAASLISDGVQKMHLEWANGEAELSPDLPKKSDLDSEVACPLIHPSAAHHVALNIHGPDGPGRAILNLDVRYTLESDPEVPLVKSMSINLTFVQPFEATFTFAPLLNSEPWPSFFNPATAKPDSPCGIPQKWRFGSHVTVLATEQLFIKQIDIEVQNPAGDMIYGVTPHQDQQEDEVAESSKIERIFELLTQKRSLDDRRSAALESNLVMRWCLINDGPIFITRIPAPRLSIPSSEPRVLCTVDQAASLGGAKPLHYHLENPSMHFLTFAITMEASEEFAFGGPKYRTLSLAPMSRIRIDYSIIPYGDSENIESAKLGAEGEVGRWIWPSLQVVDSYYQKTLRVQAGGPGTKSDEKGNIGVLLKSF</sequence>
<dbReference type="InterPro" id="IPR021773">
    <property type="entry name" value="TPC11"/>
</dbReference>
<dbReference type="Pfam" id="PF11817">
    <property type="entry name" value="Foie-gras_1"/>
    <property type="match status" value="1"/>
</dbReference>
<dbReference type="InterPro" id="IPR012880">
    <property type="entry name" value="Gryzun"/>
</dbReference>
<reference evidence="4" key="1">
    <citation type="journal article" date="2020" name="Stud. Mycol.">
        <title>101 Dothideomycetes genomes: a test case for predicting lifestyles and emergence of pathogens.</title>
        <authorList>
            <person name="Haridas S."/>
            <person name="Albert R."/>
            <person name="Binder M."/>
            <person name="Bloem J."/>
            <person name="Labutti K."/>
            <person name="Salamov A."/>
            <person name="Andreopoulos B."/>
            <person name="Baker S."/>
            <person name="Barry K."/>
            <person name="Bills G."/>
            <person name="Bluhm B."/>
            <person name="Cannon C."/>
            <person name="Castanera R."/>
            <person name="Culley D."/>
            <person name="Daum C."/>
            <person name="Ezra D."/>
            <person name="Gonzalez J."/>
            <person name="Henrissat B."/>
            <person name="Kuo A."/>
            <person name="Liang C."/>
            <person name="Lipzen A."/>
            <person name="Lutzoni F."/>
            <person name="Magnuson J."/>
            <person name="Mondo S."/>
            <person name="Nolan M."/>
            <person name="Ohm R."/>
            <person name="Pangilinan J."/>
            <person name="Park H.-J."/>
            <person name="Ramirez L."/>
            <person name="Alfaro M."/>
            <person name="Sun H."/>
            <person name="Tritt A."/>
            <person name="Yoshinaga Y."/>
            <person name="Zwiers L.-H."/>
            <person name="Turgeon B."/>
            <person name="Goodwin S."/>
            <person name="Spatafora J."/>
            <person name="Crous P."/>
            <person name="Grigoriev I."/>
        </authorList>
    </citation>
    <scope>NUCLEOTIDE SEQUENCE</scope>
    <source>
        <strain evidence="4">CBS 116435</strain>
    </source>
</reference>
<feature type="region of interest" description="Disordered" evidence="1">
    <location>
        <begin position="19"/>
        <end position="52"/>
    </location>
</feature>
<feature type="domain" description="Gryzun putative trafficking through Golgi" evidence="2">
    <location>
        <begin position="666"/>
        <end position="1236"/>
    </location>
</feature>
<dbReference type="Proteomes" id="UP000799441">
    <property type="component" value="Unassembled WGS sequence"/>
</dbReference>
<feature type="region of interest" description="Disordered" evidence="1">
    <location>
        <begin position="65"/>
        <end position="84"/>
    </location>
</feature>
<dbReference type="AlphaFoldDB" id="A0A9P4Q8N0"/>
<feature type="domain" description="Trafficking protein particle complex subunit 11" evidence="3">
    <location>
        <begin position="348"/>
        <end position="630"/>
    </location>
</feature>
<evidence type="ECO:0000259" key="2">
    <source>
        <dbReference type="Pfam" id="PF07919"/>
    </source>
</evidence>
<dbReference type="PANTHER" id="PTHR14374">
    <property type="entry name" value="FOIE GRAS"/>
    <property type="match status" value="1"/>
</dbReference>
<feature type="compositionally biased region" description="Polar residues" evidence="1">
    <location>
        <begin position="29"/>
        <end position="49"/>
    </location>
</feature>
<feature type="region of interest" description="Disordered" evidence="1">
    <location>
        <begin position="97"/>
        <end position="134"/>
    </location>
</feature>
<evidence type="ECO:0008006" key="6">
    <source>
        <dbReference type="Google" id="ProtNLM"/>
    </source>
</evidence>
<evidence type="ECO:0000313" key="4">
    <source>
        <dbReference type="EMBL" id="KAF2722627.1"/>
    </source>
</evidence>
<keyword evidence="5" id="KW-1185">Reference proteome</keyword>
<dbReference type="EMBL" id="MU003781">
    <property type="protein sequence ID" value="KAF2722627.1"/>
    <property type="molecule type" value="Genomic_DNA"/>
</dbReference>
<evidence type="ECO:0000259" key="3">
    <source>
        <dbReference type="Pfam" id="PF11817"/>
    </source>
</evidence>
<dbReference type="Pfam" id="PF07919">
    <property type="entry name" value="Gryzun"/>
    <property type="match status" value="1"/>
</dbReference>
<evidence type="ECO:0000313" key="5">
    <source>
        <dbReference type="Proteomes" id="UP000799441"/>
    </source>
</evidence>
<comment type="caution">
    <text evidence="4">The sequence shown here is derived from an EMBL/GenBank/DDBJ whole genome shotgun (WGS) entry which is preliminary data.</text>
</comment>
<organism evidence="4 5">
    <name type="scientific">Polychaeton citri CBS 116435</name>
    <dbReference type="NCBI Taxonomy" id="1314669"/>
    <lineage>
        <taxon>Eukaryota</taxon>
        <taxon>Fungi</taxon>
        <taxon>Dikarya</taxon>
        <taxon>Ascomycota</taxon>
        <taxon>Pezizomycotina</taxon>
        <taxon>Dothideomycetes</taxon>
        <taxon>Dothideomycetidae</taxon>
        <taxon>Capnodiales</taxon>
        <taxon>Capnodiaceae</taxon>
        <taxon>Polychaeton</taxon>
    </lineage>
</organism>
<name>A0A9P4Q8N0_9PEZI</name>
<dbReference type="OrthoDB" id="6278596at2759"/>
<accession>A0A9P4Q8N0</accession>
<dbReference type="PANTHER" id="PTHR14374:SF0">
    <property type="entry name" value="TRAFFICKING PROTEIN PARTICLE COMPLEX SUBUNIT 11"/>
    <property type="match status" value="1"/>
</dbReference>
<gene>
    <name evidence="4" type="ORF">K431DRAFT_338000</name>
</gene>
<evidence type="ECO:0000256" key="1">
    <source>
        <dbReference type="SAM" id="MobiDB-lite"/>
    </source>
</evidence>
<protein>
    <recommendedName>
        <fullName evidence="6">Foie gras liver health family 1</fullName>
    </recommendedName>
</protein>